<feature type="non-terminal residue" evidence="1">
    <location>
        <position position="1"/>
    </location>
</feature>
<dbReference type="PANTHER" id="PTHR43628:SF1">
    <property type="entry name" value="CHITIN SYNTHASE REGULATORY FACTOR 2-RELATED"/>
    <property type="match status" value="1"/>
</dbReference>
<dbReference type="InterPro" id="IPR052945">
    <property type="entry name" value="Mitotic_Regulator"/>
</dbReference>
<dbReference type="AlphaFoldDB" id="A0A9N9IKJ3"/>
<dbReference type="EMBL" id="CAJVPV010029097">
    <property type="protein sequence ID" value="CAG8737868.1"/>
    <property type="molecule type" value="Genomic_DNA"/>
</dbReference>
<dbReference type="InterPro" id="IPR006597">
    <property type="entry name" value="Sel1-like"/>
</dbReference>
<organism evidence="1 2">
    <name type="scientific">Acaulospora morrowiae</name>
    <dbReference type="NCBI Taxonomy" id="94023"/>
    <lineage>
        <taxon>Eukaryota</taxon>
        <taxon>Fungi</taxon>
        <taxon>Fungi incertae sedis</taxon>
        <taxon>Mucoromycota</taxon>
        <taxon>Glomeromycotina</taxon>
        <taxon>Glomeromycetes</taxon>
        <taxon>Diversisporales</taxon>
        <taxon>Acaulosporaceae</taxon>
        <taxon>Acaulospora</taxon>
    </lineage>
</organism>
<keyword evidence="2" id="KW-1185">Reference proteome</keyword>
<dbReference type="Pfam" id="PF08238">
    <property type="entry name" value="Sel1"/>
    <property type="match status" value="4"/>
</dbReference>
<proteinExistence type="predicted"/>
<dbReference type="PANTHER" id="PTHR43628">
    <property type="entry name" value="ACTIVATOR OF C KINASE PROTEIN 1-RELATED"/>
    <property type="match status" value="1"/>
</dbReference>
<reference evidence="1" key="1">
    <citation type="submission" date="2021-06" db="EMBL/GenBank/DDBJ databases">
        <authorList>
            <person name="Kallberg Y."/>
            <person name="Tangrot J."/>
            <person name="Rosling A."/>
        </authorList>
    </citation>
    <scope>NUCLEOTIDE SEQUENCE</scope>
    <source>
        <strain evidence="1">CL551</strain>
    </source>
</reference>
<accession>A0A9N9IKJ3</accession>
<dbReference type="InterPro" id="IPR011990">
    <property type="entry name" value="TPR-like_helical_dom_sf"/>
</dbReference>
<comment type="caution">
    <text evidence="1">The sequence shown here is derived from an EMBL/GenBank/DDBJ whole genome shotgun (WGS) entry which is preliminary data.</text>
</comment>
<protein>
    <submittedName>
        <fullName evidence="1">239_t:CDS:1</fullName>
    </submittedName>
</protein>
<evidence type="ECO:0000313" key="1">
    <source>
        <dbReference type="EMBL" id="CAG8737868.1"/>
    </source>
</evidence>
<sequence length="194" mass="22346">HENDAPKIFNSLQAMQHEQKDLFIALSYFHGFGVEKDDDMYLESLEKACSKGVVFAVSELATCYFKGVGVEKNLERAFELYKISVERGFLADKCLLSEFYYYGIGGAERDPELAFHLLRSSATVGYIPAMYWLGYCYQYGVGVTRDLEKAVSLYQEVIQNGDYKDARKKLETLSNQSILGKLNFWEIFRLFKQR</sequence>
<gene>
    <name evidence="1" type="ORF">AMORRO_LOCUS14503</name>
</gene>
<dbReference type="SMART" id="SM00671">
    <property type="entry name" value="SEL1"/>
    <property type="match status" value="4"/>
</dbReference>
<evidence type="ECO:0000313" key="2">
    <source>
        <dbReference type="Proteomes" id="UP000789342"/>
    </source>
</evidence>
<dbReference type="SUPFAM" id="SSF81901">
    <property type="entry name" value="HCP-like"/>
    <property type="match status" value="1"/>
</dbReference>
<dbReference type="Gene3D" id="1.25.40.10">
    <property type="entry name" value="Tetratricopeptide repeat domain"/>
    <property type="match status" value="1"/>
</dbReference>
<dbReference type="OrthoDB" id="2384430at2759"/>
<name>A0A9N9IKJ3_9GLOM</name>
<dbReference type="Proteomes" id="UP000789342">
    <property type="component" value="Unassembled WGS sequence"/>
</dbReference>